<dbReference type="EMBL" id="JBBEGN010000021">
    <property type="protein sequence ID" value="MEJ2871338.1"/>
    <property type="molecule type" value="Genomic_DNA"/>
</dbReference>
<accession>A0ABU8MVJ9</accession>
<dbReference type="Proteomes" id="UP001385809">
    <property type="component" value="Unassembled WGS sequence"/>
</dbReference>
<feature type="transmembrane region" description="Helical" evidence="1">
    <location>
        <begin position="31"/>
        <end position="52"/>
    </location>
</feature>
<keyword evidence="1" id="KW-0812">Transmembrane</keyword>
<feature type="transmembrane region" description="Helical" evidence="1">
    <location>
        <begin position="7"/>
        <end position="25"/>
    </location>
</feature>
<comment type="caution">
    <text evidence="2">The sequence shown here is derived from an EMBL/GenBank/DDBJ whole genome shotgun (WGS) entry which is preliminary data.</text>
</comment>
<proteinExistence type="predicted"/>
<reference evidence="2 3" key="1">
    <citation type="submission" date="2024-03" db="EMBL/GenBank/DDBJ databases">
        <title>Actinomycetospora sp. OC33-EN08, a novel actinomycete isolated from wild orchid (Aerides multiflora).</title>
        <authorList>
            <person name="Suriyachadkun C."/>
        </authorList>
    </citation>
    <scope>NUCLEOTIDE SEQUENCE [LARGE SCALE GENOMIC DNA]</scope>
    <source>
        <strain evidence="2 3">OC33-EN08</strain>
    </source>
</reference>
<keyword evidence="1" id="KW-1133">Transmembrane helix</keyword>
<evidence type="ECO:0000313" key="2">
    <source>
        <dbReference type="EMBL" id="MEJ2871338.1"/>
    </source>
</evidence>
<evidence type="ECO:0000256" key="1">
    <source>
        <dbReference type="SAM" id="Phobius"/>
    </source>
</evidence>
<dbReference type="RefSeq" id="WP_337697905.1">
    <property type="nucleotide sequence ID" value="NZ_JBBEGN010000021.1"/>
</dbReference>
<sequence>MRTVPLRIAATVELASLVVLLANLATVHLPVLASALGPLHGCAYLVAIALTVERAGRRSRATALCLVPGVGGLLAATSVRRHLDPPTGRSTSWP</sequence>
<keyword evidence="1" id="KW-0472">Membrane</keyword>
<gene>
    <name evidence="2" type="ORF">WCD74_26510</name>
</gene>
<organism evidence="2 3">
    <name type="scientific">Actinomycetospora aurantiaca</name>
    <dbReference type="NCBI Taxonomy" id="3129233"/>
    <lineage>
        <taxon>Bacteria</taxon>
        <taxon>Bacillati</taxon>
        <taxon>Actinomycetota</taxon>
        <taxon>Actinomycetes</taxon>
        <taxon>Pseudonocardiales</taxon>
        <taxon>Pseudonocardiaceae</taxon>
        <taxon>Actinomycetospora</taxon>
    </lineage>
</organism>
<protein>
    <submittedName>
        <fullName evidence="2">DUF3817 domain-containing protein</fullName>
    </submittedName>
</protein>
<evidence type="ECO:0000313" key="3">
    <source>
        <dbReference type="Proteomes" id="UP001385809"/>
    </source>
</evidence>
<name>A0ABU8MVJ9_9PSEU</name>
<keyword evidence="3" id="KW-1185">Reference proteome</keyword>